<dbReference type="InterPro" id="IPR023296">
    <property type="entry name" value="Glyco_hydro_beta-prop_sf"/>
</dbReference>
<evidence type="ECO:0000259" key="5">
    <source>
        <dbReference type="Pfam" id="PF00251"/>
    </source>
</evidence>
<dbReference type="Gene3D" id="2.115.10.20">
    <property type="entry name" value="Glycosyl hydrolase domain, family 43"/>
    <property type="match status" value="1"/>
</dbReference>
<dbReference type="PANTHER" id="PTHR42800">
    <property type="entry name" value="EXOINULINASE INUD (AFU_ORTHOLOGUE AFUA_5G00480)"/>
    <property type="match status" value="1"/>
</dbReference>
<proteinExistence type="inferred from homology"/>
<keyword evidence="2 4" id="KW-0378">Hydrolase</keyword>
<dbReference type="RefSeq" id="WP_377568165.1">
    <property type="nucleotide sequence ID" value="NZ_JBHTJZ010000070.1"/>
</dbReference>
<evidence type="ECO:0000256" key="2">
    <source>
        <dbReference type="ARBA" id="ARBA00022801"/>
    </source>
</evidence>
<evidence type="ECO:0000256" key="3">
    <source>
        <dbReference type="ARBA" id="ARBA00023295"/>
    </source>
</evidence>
<feature type="domain" description="Glycosyl hydrolase family 32 N-terminal" evidence="5">
    <location>
        <begin position="99"/>
        <end position="384"/>
    </location>
</feature>
<evidence type="ECO:0000256" key="1">
    <source>
        <dbReference type="ARBA" id="ARBA00009902"/>
    </source>
</evidence>
<dbReference type="InterPro" id="IPR013189">
    <property type="entry name" value="Glyco_hydro_32_C"/>
</dbReference>
<dbReference type="EMBL" id="JBHTJZ010000070">
    <property type="protein sequence ID" value="MFD0962040.1"/>
    <property type="molecule type" value="Genomic_DNA"/>
</dbReference>
<dbReference type="PANTHER" id="PTHR42800:SF1">
    <property type="entry name" value="EXOINULINASE INUD (AFU_ORTHOLOGUE AFUA_5G00480)"/>
    <property type="match status" value="1"/>
</dbReference>
<comment type="caution">
    <text evidence="7">The sequence shown here is derived from an EMBL/GenBank/DDBJ whole genome shotgun (WGS) entry which is preliminary data.</text>
</comment>
<comment type="similarity">
    <text evidence="1 4">Belongs to the glycosyl hydrolase 32 family.</text>
</comment>
<dbReference type="SUPFAM" id="SSF75005">
    <property type="entry name" value="Arabinanase/levansucrase/invertase"/>
    <property type="match status" value="1"/>
</dbReference>
<dbReference type="Pfam" id="PF08244">
    <property type="entry name" value="Glyco_hydro_32C"/>
    <property type="match status" value="1"/>
</dbReference>
<protein>
    <submittedName>
        <fullName evidence="7">GH32 C-terminal domain-containing protein</fullName>
    </submittedName>
</protein>
<dbReference type="CDD" id="cd18622">
    <property type="entry name" value="GH32_Inu-like"/>
    <property type="match status" value="1"/>
</dbReference>
<dbReference type="SMART" id="SM00640">
    <property type="entry name" value="Glyco_32"/>
    <property type="match status" value="1"/>
</dbReference>
<dbReference type="InterPro" id="IPR013320">
    <property type="entry name" value="ConA-like_dom_sf"/>
</dbReference>
<evidence type="ECO:0000256" key="4">
    <source>
        <dbReference type="RuleBase" id="RU362110"/>
    </source>
</evidence>
<dbReference type="Gene3D" id="2.60.120.560">
    <property type="entry name" value="Exo-inulinase, domain 1"/>
    <property type="match status" value="1"/>
</dbReference>
<keyword evidence="8" id="KW-1185">Reference proteome</keyword>
<feature type="domain" description="Glycosyl hydrolase family 32 C-terminal" evidence="6">
    <location>
        <begin position="471"/>
        <end position="530"/>
    </location>
</feature>
<keyword evidence="3 4" id="KW-0326">Glycosidase</keyword>
<reference evidence="8" key="1">
    <citation type="journal article" date="2019" name="Int. J. Syst. Evol. Microbiol.">
        <title>The Global Catalogue of Microorganisms (GCM) 10K type strain sequencing project: providing services to taxonomists for standard genome sequencing and annotation.</title>
        <authorList>
            <consortium name="The Broad Institute Genomics Platform"/>
            <consortium name="The Broad Institute Genome Sequencing Center for Infectious Disease"/>
            <person name="Wu L."/>
            <person name="Ma J."/>
        </authorList>
    </citation>
    <scope>NUCLEOTIDE SEQUENCE [LARGE SCALE GENOMIC DNA]</scope>
    <source>
        <strain evidence="8">CCUG 59129</strain>
    </source>
</reference>
<dbReference type="Pfam" id="PF00251">
    <property type="entry name" value="Glyco_hydro_32N"/>
    <property type="match status" value="1"/>
</dbReference>
<dbReference type="InterPro" id="IPR013148">
    <property type="entry name" value="Glyco_hydro_32_N"/>
</dbReference>
<evidence type="ECO:0000313" key="8">
    <source>
        <dbReference type="Proteomes" id="UP001596989"/>
    </source>
</evidence>
<evidence type="ECO:0000313" key="7">
    <source>
        <dbReference type="EMBL" id="MFD0962040.1"/>
    </source>
</evidence>
<gene>
    <name evidence="7" type="ORF">ACFQ2I_22115</name>
</gene>
<dbReference type="InterPro" id="IPR001362">
    <property type="entry name" value="Glyco_hydro_32"/>
</dbReference>
<sequence>MVEKQLHFMKRYIHFPIGEDQPVILMTMRNDHMFRQFEIKLADGPADYWMSVDISSLHNEQLTISIDNGSVEQLNALEQGDHIKDSEMLYKESGRPQLHFSARRGWLNDPNGLVYADGLYHLFYQHNPYGRDWGNMHWGHAVSDDLLHWTEQEIALYPDEMGTMFSGSAVIDWHNTSGLQEGNEPPIILIYTAAGDSSPLSEGKPYTQCLAYRNAQGEWIKHEGNPVVPHIAGSNRDPKVIWHEPTRRWVMVLYMEGSDYAILVSPDLIQWRITCRLTMPGMDECPDLFQLPVDGDSTQAKWVFWACKKGGYQLGSFDGEVFIPEGELLFTVPDGANSYAAQTWSDIPASDGRVIQTTWAYKTSWPDMPFTGYMTFPCELSLVTAEEGIRMALAPVREIELIKRGQSSYGRRQLATGDDPIAHAAELMDVQLHWKPEPGSKLAIEANGAAIVYDAATEQLSCGPIIASLRVKPDGTVKLRTIIDRTSLETFGNEGILYMPVSIAPNPNHSGLRVYVNEGAGELLSMEVHELESIWNQQ</sequence>
<evidence type="ECO:0000259" key="6">
    <source>
        <dbReference type="Pfam" id="PF08244"/>
    </source>
</evidence>
<dbReference type="SUPFAM" id="SSF49899">
    <property type="entry name" value="Concanavalin A-like lectins/glucanases"/>
    <property type="match status" value="1"/>
</dbReference>
<accession>A0ABW3HX29</accession>
<organism evidence="7 8">
    <name type="scientific">Paenibacillus chungangensis</name>
    <dbReference type="NCBI Taxonomy" id="696535"/>
    <lineage>
        <taxon>Bacteria</taxon>
        <taxon>Bacillati</taxon>
        <taxon>Bacillota</taxon>
        <taxon>Bacilli</taxon>
        <taxon>Bacillales</taxon>
        <taxon>Paenibacillaceae</taxon>
        <taxon>Paenibacillus</taxon>
    </lineage>
</organism>
<name>A0ABW3HX29_9BACL</name>
<dbReference type="Proteomes" id="UP001596989">
    <property type="component" value="Unassembled WGS sequence"/>
</dbReference>